<reference evidence="1" key="2">
    <citation type="submission" date="2023-01" db="EMBL/GenBank/DDBJ databases">
        <authorList>
            <person name="Sun Q."/>
            <person name="Evtushenko L."/>
        </authorList>
    </citation>
    <scope>NUCLEOTIDE SEQUENCE</scope>
    <source>
        <strain evidence="1">VKM B-2555</strain>
    </source>
</reference>
<dbReference type="EMBL" id="BSFK01000010">
    <property type="protein sequence ID" value="GLK77134.1"/>
    <property type="molecule type" value="Genomic_DNA"/>
</dbReference>
<dbReference type="AlphaFoldDB" id="A0A9W6JK08"/>
<accession>A0A9W6JK08</accession>
<proteinExistence type="predicted"/>
<reference evidence="1" key="1">
    <citation type="journal article" date="2014" name="Int. J. Syst. Evol. Microbiol.">
        <title>Complete genome sequence of Corynebacterium casei LMG S-19264T (=DSM 44701T), isolated from a smear-ripened cheese.</title>
        <authorList>
            <consortium name="US DOE Joint Genome Institute (JGI-PGF)"/>
            <person name="Walter F."/>
            <person name="Albersmeier A."/>
            <person name="Kalinowski J."/>
            <person name="Ruckert C."/>
        </authorList>
    </citation>
    <scope>NUCLEOTIDE SEQUENCE</scope>
    <source>
        <strain evidence="1">VKM B-2555</strain>
    </source>
</reference>
<evidence type="ECO:0000313" key="1">
    <source>
        <dbReference type="EMBL" id="GLK77134.1"/>
    </source>
</evidence>
<name>A0A9W6JK08_9HYPH</name>
<organism evidence="1 2">
    <name type="scientific">Methylopila jiangsuensis</name>
    <dbReference type="NCBI Taxonomy" id="586230"/>
    <lineage>
        <taxon>Bacteria</taxon>
        <taxon>Pseudomonadati</taxon>
        <taxon>Pseudomonadota</taxon>
        <taxon>Alphaproteobacteria</taxon>
        <taxon>Hyphomicrobiales</taxon>
        <taxon>Methylopilaceae</taxon>
        <taxon>Methylopila</taxon>
    </lineage>
</organism>
<comment type="caution">
    <text evidence="1">The sequence shown here is derived from an EMBL/GenBank/DDBJ whole genome shotgun (WGS) entry which is preliminary data.</text>
</comment>
<protein>
    <submittedName>
        <fullName evidence="1">Uncharacterized protein</fullName>
    </submittedName>
</protein>
<evidence type="ECO:0000313" key="2">
    <source>
        <dbReference type="Proteomes" id="UP001143364"/>
    </source>
</evidence>
<keyword evidence="2" id="KW-1185">Reference proteome</keyword>
<dbReference type="RefSeq" id="WP_271204970.1">
    <property type="nucleotide sequence ID" value="NZ_BSFK01000010.1"/>
</dbReference>
<gene>
    <name evidence="1" type="ORF">GCM10008171_23880</name>
</gene>
<sequence>MKPAFAAAGLVAGVVALAAAGAYVFMGLESGERPETAQSAVAPVAQPPAAPSGEAKAKTVSLYCTFYVFVESRPFVAFLLDRDEADPLRYDQVYVAKADGDTTDYNELMGERPVWRFDGAVEPPRVNATIMVPDSRAQAGVAPQDIAIELRGFDGKAIGSTWYEASLKSIYYQNLPGKCRQAQGQS</sequence>
<dbReference type="Proteomes" id="UP001143364">
    <property type="component" value="Unassembled WGS sequence"/>
</dbReference>